<feature type="binding site" evidence="3">
    <location>
        <begin position="361"/>
        <end position="365"/>
    </location>
    <ligand>
        <name>ATP</name>
        <dbReference type="ChEBI" id="CHEBI:30616"/>
    </ligand>
</feature>
<dbReference type="SMART" id="SM00382">
    <property type="entry name" value="AAA"/>
    <property type="match status" value="1"/>
</dbReference>
<keyword evidence="3" id="KW-0238">DNA-binding</keyword>
<dbReference type="Pfam" id="PF13604">
    <property type="entry name" value="AAA_30"/>
    <property type="match status" value="1"/>
</dbReference>
<dbReference type="Pfam" id="PF13538">
    <property type="entry name" value="UvrD_C_2"/>
    <property type="match status" value="1"/>
</dbReference>
<reference evidence="5" key="1">
    <citation type="submission" date="2022-08" db="EMBL/GenBank/DDBJ databases">
        <title>Genome sequence of Vagococcus luciliae DSM 112651.</title>
        <authorList>
            <person name="Juan G."/>
            <person name="Anja P."/>
            <person name="Rolf D."/>
            <person name="Kampfer P."/>
            <person name="Vilcinskas A."/>
        </authorList>
    </citation>
    <scope>NUCLEOTIDE SEQUENCE</scope>
    <source>
        <strain evidence="5">G314FT</strain>
    </source>
</reference>
<keyword evidence="2 3" id="KW-0067">ATP-binding</keyword>
<dbReference type="Pfam" id="PF14490">
    <property type="entry name" value="HHH_RecD2"/>
    <property type="match status" value="1"/>
</dbReference>
<dbReference type="InterPro" id="IPR029493">
    <property type="entry name" value="RecD2-like_HHH"/>
</dbReference>
<keyword evidence="3" id="KW-0413">Isomerase</keyword>
<protein>
    <recommendedName>
        <fullName evidence="3">ATP-dependent RecD2 DNA helicase</fullName>
        <ecNumber evidence="3">5.6.2.3</ecNumber>
    </recommendedName>
    <alternativeName>
        <fullName evidence="3">DNA 5'-3' helicase subunit RecD2</fullName>
    </alternativeName>
</protein>
<dbReference type="GO" id="GO:0016787">
    <property type="term" value="F:hydrolase activity"/>
    <property type="evidence" value="ECO:0007669"/>
    <property type="project" value="UniProtKB-KW"/>
</dbReference>
<keyword evidence="6" id="KW-1185">Reference proteome</keyword>
<dbReference type="Gene3D" id="1.10.10.2220">
    <property type="match status" value="1"/>
</dbReference>
<dbReference type="InterPro" id="IPR027785">
    <property type="entry name" value="UvrD-like_helicase_C"/>
</dbReference>
<dbReference type="InterPro" id="IPR041451">
    <property type="entry name" value="RecD2_SH13"/>
</dbReference>
<evidence type="ECO:0000256" key="3">
    <source>
        <dbReference type="HAMAP-Rule" id="MF_01488"/>
    </source>
</evidence>
<sequence>MEEMPKTPFLKGVVEAIFFENATNFYKVMLVKVKETNTTYDGDEIVVTGTFGQIQEGEPYCFYGEIVNHPRYGEQLKVERYEQDKPTSTEGLINYLSSSKFPGIGKKTAQTIVELLGETAIDDILDNPDLLDQVAGLNQKKKETLVSSLRENYGMEQIVVGLNRYGFGNQLAFTIYQYYKGDTLKIIEENPYQLVEDIEGVGFKKADMLAERIGISATSSERIRAALVHELYQGCLNAGDTYMEAKQLLSASIQVLENSRPVEIDPQLVADEVIRLAEEGVIIQEGTRLFEKSLYFSEVGTAASIKRLLEKKKKLPYKEKEIDATIKMIEKQSEIIYGNSQKEALKEAIMSHFFILTGGPGTGKTTVINGLVSLYAELNGLSLNLEDYTQKVFPILLAAPTGRAAKRMNDMTGLPASTIHRLLGLTGREKEGVEEARELEGGLLIVDELSMVDTWLVNTLLKSVPNNMQVIFVGDKDQLPSVGPGQVLTDLLRVEEIPKKELVDIYRQDDGSSIISLAHHIKNGKVPNDLTENKKDRSFIQCQVSQIESVVEQVVSRAKDKGFSNQEVQVLAPMYRGKAGIDQLNIMMQQILNSNETGERKEVKWLDKLYRIGDKVLHLVNSPEVNVFNGDMGEIVGITYGKDTDDKVDEMTILFDETEVVYKRNEWQKITLAYACSIHKSQGSEFQMVILPLVNQYGRMLQRKLLYTAVTRSRDFLILLGEPDAFVRAIESQTLERQTTLAERLVESDELLVKRAKEEEDYLDEKEQEVKETLHHKVEEKLEQLPEKSNVKEVSLFEKVDEEIPKTYVLTLDNYLTIDPMIGMSDQTPHDFEIKK</sequence>
<dbReference type="InterPro" id="IPR003593">
    <property type="entry name" value="AAA+_ATPase"/>
</dbReference>
<dbReference type="SUPFAM" id="SSF52540">
    <property type="entry name" value="P-loop containing nucleoside triphosphate hydrolases"/>
    <property type="match status" value="2"/>
</dbReference>
<dbReference type="Gene3D" id="2.30.30.940">
    <property type="match status" value="1"/>
</dbReference>
<dbReference type="Gene3D" id="3.40.50.300">
    <property type="entry name" value="P-loop containing nucleotide triphosphate hydrolases"/>
    <property type="match status" value="2"/>
</dbReference>
<dbReference type="RefSeq" id="WP_257702272.1">
    <property type="nucleotide sequence ID" value="NZ_CP102451.1"/>
</dbReference>
<evidence type="ECO:0000313" key="6">
    <source>
        <dbReference type="Proteomes" id="UP001058273"/>
    </source>
</evidence>
<dbReference type="Pfam" id="PF18335">
    <property type="entry name" value="SH3_13"/>
    <property type="match status" value="1"/>
</dbReference>
<comment type="function">
    <text evidence="3">DNA-dependent ATPase and ATP-dependent 5'-3' DNA helicase. Has no activity on blunt DNA or DNA with 3'-overhangs, requires at least 10 bases of 5'-ssDNA for helicase activity.</text>
</comment>
<dbReference type="PANTHER" id="PTHR43788">
    <property type="entry name" value="DNA2/NAM7 HELICASE FAMILY MEMBER"/>
    <property type="match status" value="1"/>
</dbReference>
<dbReference type="GO" id="GO:0003678">
    <property type="term" value="F:DNA helicase activity"/>
    <property type="evidence" value="ECO:0007669"/>
    <property type="project" value="UniProtKB-EC"/>
</dbReference>
<dbReference type="NCBIfam" id="TIGR01448">
    <property type="entry name" value="recD_rel"/>
    <property type="match status" value="1"/>
</dbReference>
<dbReference type="InterPro" id="IPR050534">
    <property type="entry name" value="Coronavir_polyprotein_1ab"/>
</dbReference>
<reference evidence="5" key="2">
    <citation type="submission" date="2022-08" db="EMBL/GenBank/DDBJ databases">
        <authorList>
            <person name="Poehlein A."/>
            <person name="Guzman J."/>
            <person name="Daniel R."/>
            <person name="Vilcinskas A."/>
        </authorList>
    </citation>
    <scope>NUCLEOTIDE SEQUENCE</scope>
    <source>
        <strain evidence="5">G314FT</strain>
    </source>
</reference>
<keyword evidence="1 3" id="KW-0547">Nucleotide-binding</keyword>
<comment type="similarity">
    <text evidence="3">Belongs to the RecD family. RecD2 subfamily.</text>
</comment>
<organism evidence="5 6">
    <name type="scientific">Vagococcus luciliae</name>
    <dbReference type="NCBI Taxonomy" id="2920380"/>
    <lineage>
        <taxon>Bacteria</taxon>
        <taxon>Bacillati</taxon>
        <taxon>Bacillota</taxon>
        <taxon>Bacilli</taxon>
        <taxon>Lactobacillales</taxon>
        <taxon>Enterococcaceae</taxon>
        <taxon>Vagococcus</taxon>
    </lineage>
</organism>
<gene>
    <name evidence="3 5" type="primary">recD2</name>
    <name evidence="5" type="ORF">G314FT_09180</name>
</gene>
<evidence type="ECO:0000259" key="4">
    <source>
        <dbReference type="SMART" id="SM00382"/>
    </source>
</evidence>
<dbReference type="PANTHER" id="PTHR43788:SF6">
    <property type="entry name" value="DNA HELICASE B"/>
    <property type="match status" value="1"/>
</dbReference>
<feature type="domain" description="AAA+ ATPase" evidence="4">
    <location>
        <begin position="350"/>
        <end position="664"/>
    </location>
</feature>
<keyword evidence="3" id="KW-0347">Helicase</keyword>
<dbReference type="CDD" id="cd18809">
    <property type="entry name" value="SF1_C_RecD"/>
    <property type="match status" value="1"/>
</dbReference>
<name>A0ABY5NYN0_9ENTE</name>
<dbReference type="InterPro" id="IPR006345">
    <property type="entry name" value="RecD2"/>
</dbReference>
<dbReference type="CDD" id="cd17933">
    <property type="entry name" value="DEXSc_RecD-like"/>
    <property type="match status" value="1"/>
</dbReference>
<evidence type="ECO:0000256" key="2">
    <source>
        <dbReference type="ARBA" id="ARBA00022840"/>
    </source>
</evidence>
<dbReference type="Proteomes" id="UP001058273">
    <property type="component" value="Chromosome"/>
</dbReference>
<proteinExistence type="inferred from homology"/>
<dbReference type="HAMAP" id="MF_01488">
    <property type="entry name" value="RecD2"/>
    <property type="match status" value="1"/>
</dbReference>
<dbReference type="InterPro" id="IPR027417">
    <property type="entry name" value="P-loop_NTPase"/>
</dbReference>
<evidence type="ECO:0000256" key="1">
    <source>
        <dbReference type="ARBA" id="ARBA00022741"/>
    </source>
</evidence>
<dbReference type="InterPro" id="IPR055446">
    <property type="entry name" value="RecD2_N_OB"/>
</dbReference>
<comment type="catalytic activity">
    <reaction evidence="3">
        <text>ATP + H2O = ADP + phosphate + H(+)</text>
        <dbReference type="Rhea" id="RHEA:13065"/>
        <dbReference type="ChEBI" id="CHEBI:15377"/>
        <dbReference type="ChEBI" id="CHEBI:15378"/>
        <dbReference type="ChEBI" id="CHEBI:30616"/>
        <dbReference type="ChEBI" id="CHEBI:43474"/>
        <dbReference type="ChEBI" id="CHEBI:456216"/>
        <dbReference type="EC" id="5.6.2.3"/>
    </reaction>
</comment>
<keyword evidence="3 5" id="KW-0378">Hydrolase</keyword>
<dbReference type="EMBL" id="CP102451">
    <property type="protein sequence ID" value="UUV98764.1"/>
    <property type="molecule type" value="Genomic_DNA"/>
</dbReference>
<evidence type="ECO:0000313" key="5">
    <source>
        <dbReference type="EMBL" id="UUV98764.1"/>
    </source>
</evidence>
<dbReference type="EC" id="5.6.2.3" evidence="3"/>
<accession>A0ABY5NYN0</accession>
<dbReference type="Pfam" id="PF23139">
    <property type="entry name" value="OB_YrrC"/>
    <property type="match status" value="1"/>
</dbReference>